<reference evidence="4" key="1">
    <citation type="journal article" date="2013" name="Nat. Genet.">
        <title>The draft genomes of soft-shell turtle and green sea turtle yield insights into the development and evolution of the turtle-specific body plan.</title>
        <authorList>
            <person name="Wang Z."/>
            <person name="Pascual-Anaya J."/>
            <person name="Zadissa A."/>
            <person name="Li W."/>
            <person name="Niimura Y."/>
            <person name="Huang Z."/>
            <person name="Li C."/>
            <person name="White S."/>
            <person name="Xiong Z."/>
            <person name="Fang D."/>
            <person name="Wang B."/>
            <person name="Ming Y."/>
            <person name="Chen Y."/>
            <person name="Zheng Y."/>
            <person name="Kuraku S."/>
            <person name="Pignatelli M."/>
            <person name="Herrero J."/>
            <person name="Beal K."/>
            <person name="Nozawa M."/>
            <person name="Li Q."/>
            <person name="Wang J."/>
            <person name="Zhang H."/>
            <person name="Yu L."/>
            <person name="Shigenobu S."/>
            <person name="Wang J."/>
            <person name="Liu J."/>
            <person name="Flicek P."/>
            <person name="Searle S."/>
            <person name="Wang J."/>
            <person name="Kuratani S."/>
            <person name="Yin Y."/>
            <person name="Aken B."/>
            <person name="Zhang G."/>
            <person name="Irie N."/>
        </authorList>
    </citation>
    <scope>NUCLEOTIDE SEQUENCE [LARGE SCALE GENOMIC DNA]</scope>
</reference>
<feature type="coiled-coil region" evidence="1">
    <location>
        <begin position="189"/>
        <end position="296"/>
    </location>
</feature>
<feature type="region of interest" description="Disordered" evidence="2">
    <location>
        <begin position="298"/>
        <end position="324"/>
    </location>
</feature>
<dbReference type="Pfam" id="PF15818">
    <property type="entry name" value="CCDC73"/>
    <property type="match status" value="3"/>
</dbReference>
<dbReference type="AlphaFoldDB" id="M7ARW5"/>
<evidence type="ECO:0000256" key="1">
    <source>
        <dbReference type="SAM" id="Coils"/>
    </source>
</evidence>
<organism evidence="3 4">
    <name type="scientific">Chelonia mydas</name>
    <name type="common">Green sea-turtle</name>
    <name type="synonym">Chelonia agassizi</name>
    <dbReference type="NCBI Taxonomy" id="8469"/>
    <lineage>
        <taxon>Eukaryota</taxon>
        <taxon>Metazoa</taxon>
        <taxon>Chordata</taxon>
        <taxon>Craniata</taxon>
        <taxon>Vertebrata</taxon>
        <taxon>Euteleostomi</taxon>
        <taxon>Archelosauria</taxon>
        <taxon>Testudinata</taxon>
        <taxon>Testudines</taxon>
        <taxon>Cryptodira</taxon>
        <taxon>Durocryptodira</taxon>
        <taxon>Americhelydia</taxon>
        <taxon>Chelonioidea</taxon>
        <taxon>Cheloniidae</taxon>
        <taxon>Chelonia</taxon>
    </lineage>
</organism>
<dbReference type="STRING" id="8469.M7ARW5"/>
<proteinExistence type="predicted"/>
<sequence length="1071" mass="120825">MLREKVSDVCACGAPTPNCNRREQHISKNNSYEKDAEINYEDQINKIIMEKQELEWQKETLQHETETLNKQHKEAMAAFRKQANVESIDVESMTSDLKGKYQLAIETKEKEIDGLKKTLKTSQISKYTLQKKLNEMDQKLQLHIIAKEEHHKKLNEVEKCYATITCQFGMIKGAHEKLEQNVLEALQLNKKLASVNKRQESEIDNLREETEINKKLSEENAHIKEEKQEIISSLQHLQQLLQRLTQANVRMESELNALKEEYQTLERDNELQREKAKENEEKFLNLQNEHEKALRTWKKNTSPKENECTQSTIQNDSISGPGQDNDIEVKNIVGCSSAIDKVQTEQSNGSGCTEATYNIVAKDLRLLENYKDDFNVASHCEEKQREASPGKTLCTDIDLIIQGQTAAECIAECKERANIGKTDKTFLEKNNASSELKPQDRSCSLAKLPENTRKMLFDNTEEFGVCSMDAGQQTDSSKHTFGNASNELVYNTNDKADATQDDKGVFINEAPSKESRQVIGIEDSPVTERTAANHQTMAEFNFAIPSQVTESSHTKFQKCHLQESNDVYLDNKQDKTQPLHLLNGSTSGISSDIFQFKQILTDIQEKHNSDTASTTNGNCALNSTCDAPVLPTTFCDNASVNTDNTKENNTNMSLLENFKLRSEKADKWTNLNDLHSNQNNLDISRQTETDTNTYACTDDVLPLNTENICASQTIIHKKMVRNKITTDKQISCEKVHTNDFQIPKMKDGQSLVINDNALENTLLRAKRESLNNTVPGEKIAEGRLEESCSLLIRTSGDLVNRSGRSSFDLSTSDKKTEKTPVYLSFSDLSPWLRVNQVESQTAWASTSEEPFHLKEKLLRISENKKILSKAQSQNLSINAVMKETGLAPGIHQMLDSHTKGGIHVDNGSQRNTGTVGEAFPINEAFLDPAKLIWQTHTSVTPIYSTSINRVADTLNTSSIHRGPKRDPSEEWNAIAKTFYDSSFPTEHVKAGVSVSCHQQKLSHLASNADTPVSSESLLSKEDQNCDSHNFFIKSQINDTEKFLNLERLHQSRKRKYEGSLEKAVTGDKTEK</sequence>
<dbReference type="PANTHER" id="PTHR28660">
    <property type="entry name" value="COILED-COIL DOMAIN-CONTAINING PROTEIN 73"/>
    <property type="match status" value="1"/>
</dbReference>
<dbReference type="EMBL" id="KB565340">
    <property type="protein sequence ID" value="EMP28091.1"/>
    <property type="molecule type" value="Genomic_DNA"/>
</dbReference>
<feature type="compositionally biased region" description="Polar residues" evidence="2">
    <location>
        <begin position="308"/>
        <end position="322"/>
    </location>
</feature>
<name>M7ARW5_CHEMY</name>
<keyword evidence="1" id="KW-0175">Coiled coil</keyword>
<dbReference type="InterPro" id="IPR031650">
    <property type="entry name" value="CCDC73"/>
</dbReference>
<dbReference type="Proteomes" id="UP000031443">
    <property type="component" value="Unassembled WGS sequence"/>
</dbReference>
<evidence type="ECO:0000256" key="2">
    <source>
        <dbReference type="SAM" id="MobiDB-lite"/>
    </source>
</evidence>
<evidence type="ECO:0000313" key="4">
    <source>
        <dbReference type="Proteomes" id="UP000031443"/>
    </source>
</evidence>
<protein>
    <submittedName>
        <fullName evidence="3">Coiled-coil domain-containing protein 73</fullName>
    </submittedName>
</protein>
<accession>M7ARW5</accession>
<keyword evidence="4" id="KW-1185">Reference proteome</keyword>
<gene>
    <name evidence="3" type="ORF">UY3_14741</name>
</gene>
<dbReference type="PANTHER" id="PTHR28660:SF1">
    <property type="entry name" value="COILED-COIL DOMAIN-CONTAINING PROTEIN 73"/>
    <property type="match status" value="1"/>
</dbReference>
<feature type="coiled-coil region" evidence="1">
    <location>
        <begin position="44"/>
        <end position="78"/>
    </location>
</feature>
<evidence type="ECO:0000313" key="3">
    <source>
        <dbReference type="EMBL" id="EMP28091.1"/>
    </source>
</evidence>